<feature type="transmembrane region" description="Helical" evidence="1">
    <location>
        <begin position="202"/>
        <end position="221"/>
    </location>
</feature>
<dbReference type="AlphaFoldDB" id="A0A232FED4"/>
<feature type="transmembrane region" description="Helical" evidence="1">
    <location>
        <begin position="99"/>
        <end position="120"/>
    </location>
</feature>
<dbReference type="STRING" id="543379.A0A232FED4"/>
<evidence type="ECO:0008006" key="4">
    <source>
        <dbReference type="Google" id="ProtNLM"/>
    </source>
</evidence>
<accession>A0A232FED4</accession>
<protein>
    <recommendedName>
        <fullName evidence="4">Odorant receptor</fullName>
    </recommendedName>
</protein>
<evidence type="ECO:0000313" key="3">
    <source>
        <dbReference type="Proteomes" id="UP000215335"/>
    </source>
</evidence>
<sequence>MRIQSVLRRKVDVLLKAIALNQMCVSPKMILLFYLVNNVLVIIPTLLAFYSSRRDNIAAMFPWLEILALLEALIILANFRYYRSRMQPILKEADKRASIITTTFGVIVALYTASIIIYIYRPAVSEWDGMLTTAYYPASMRSPFADVFIYITQLTALLHNGVLIVSDAFTVLLLYVCTVRLEVLQKNFPRVADYGFTPTDTIVSFQLFALVIAMNAMRLFFSATFADDLSNSLINYFE</sequence>
<dbReference type="EMBL" id="NNAY01000332">
    <property type="protein sequence ID" value="OXU29154.1"/>
    <property type="molecule type" value="Genomic_DNA"/>
</dbReference>
<comment type="caution">
    <text evidence="2">The sequence shown here is derived from an EMBL/GenBank/DDBJ whole genome shotgun (WGS) entry which is preliminary data.</text>
</comment>
<proteinExistence type="predicted"/>
<reference evidence="2 3" key="1">
    <citation type="journal article" date="2017" name="Curr. Biol.">
        <title>The Evolution of Venom by Co-option of Single-Copy Genes.</title>
        <authorList>
            <person name="Martinson E.O."/>
            <person name="Mrinalini"/>
            <person name="Kelkar Y.D."/>
            <person name="Chang C.H."/>
            <person name="Werren J.H."/>
        </authorList>
    </citation>
    <scope>NUCLEOTIDE SEQUENCE [LARGE SCALE GENOMIC DNA]</scope>
    <source>
        <strain evidence="2 3">Alberta</strain>
        <tissue evidence="2">Whole body</tissue>
    </source>
</reference>
<feature type="transmembrane region" description="Helical" evidence="1">
    <location>
        <begin position="162"/>
        <end position="181"/>
    </location>
</feature>
<gene>
    <name evidence="2" type="ORF">TSAR_006556</name>
</gene>
<feature type="transmembrane region" description="Helical" evidence="1">
    <location>
        <begin position="31"/>
        <end position="51"/>
    </location>
</feature>
<dbReference type="Proteomes" id="UP000215335">
    <property type="component" value="Unassembled WGS sequence"/>
</dbReference>
<evidence type="ECO:0000313" key="2">
    <source>
        <dbReference type="EMBL" id="OXU29154.1"/>
    </source>
</evidence>
<evidence type="ECO:0000256" key="1">
    <source>
        <dbReference type="SAM" id="Phobius"/>
    </source>
</evidence>
<name>A0A232FED4_9HYME</name>
<keyword evidence="3" id="KW-1185">Reference proteome</keyword>
<keyword evidence="1" id="KW-0472">Membrane</keyword>
<keyword evidence="1" id="KW-1133">Transmembrane helix</keyword>
<keyword evidence="1" id="KW-0812">Transmembrane</keyword>
<organism evidence="2 3">
    <name type="scientific">Trichomalopsis sarcophagae</name>
    <dbReference type="NCBI Taxonomy" id="543379"/>
    <lineage>
        <taxon>Eukaryota</taxon>
        <taxon>Metazoa</taxon>
        <taxon>Ecdysozoa</taxon>
        <taxon>Arthropoda</taxon>
        <taxon>Hexapoda</taxon>
        <taxon>Insecta</taxon>
        <taxon>Pterygota</taxon>
        <taxon>Neoptera</taxon>
        <taxon>Endopterygota</taxon>
        <taxon>Hymenoptera</taxon>
        <taxon>Apocrita</taxon>
        <taxon>Proctotrupomorpha</taxon>
        <taxon>Chalcidoidea</taxon>
        <taxon>Pteromalidae</taxon>
        <taxon>Pteromalinae</taxon>
        <taxon>Trichomalopsis</taxon>
    </lineage>
</organism>
<feature type="transmembrane region" description="Helical" evidence="1">
    <location>
        <begin position="57"/>
        <end position="79"/>
    </location>
</feature>